<evidence type="ECO:0000313" key="2">
    <source>
        <dbReference type="Proteomes" id="UP000749646"/>
    </source>
</evidence>
<keyword evidence="2" id="KW-1185">Reference proteome</keyword>
<dbReference type="Proteomes" id="UP000749646">
    <property type="component" value="Unassembled WGS sequence"/>
</dbReference>
<organism evidence="1 2">
    <name type="scientific">Modicella reniformis</name>
    <dbReference type="NCBI Taxonomy" id="1440133"/>
    <lineage>
        <taxon>Eukaryota</taxon>
        <taxon>Fungi</taxon>
        <taxon>Fungi incertae sedis</taxon>
        <taxon>Mucoromycota</taxon>
        <taxon>Mortierellomycotina</taxon>
        <taxon>Mortierellomycetes</taxon>
        <taxon>Mortierellales</taxon>
        <taxon>Mortierellaceae</taxon>
        <taxon>Modicella</taxon>
    </lineage>
</organism>
<accession>A0A9P6IHB6</accession>
<dbReference type="AlphaFoldDB" id="A0A9P6IHB6"/>
<sequence length="166" mass="18428">ARLPKKSADEVLEKLGLDHLRQLRSKFDHLSTFGLWRCSGPLTDKNVFRPYTVYTILDFGGGVYAVGEIFNKIGKAVILHGKEAVLCHDDVQHAVEICGSSRDFLPALKAIICLFKEEKEIPIRRNSKLNEELEKMAGLLSSRISVGNRSIASEIKNLFGLTTSSA</sequence>
<comment type="caution">
    <text evidence="1">The sequence shown here is derived from an EMBL/GenBank/DDBJ whole genome shotgun (WGS) entry which is preliminary data.</text>
</comment>
<gene>
    <name evidence="1" type="ORF">BGZ65_000828</name>
</gene>
<proteinExistence type="predicted"/>
<reference evidence="1" key="1">
    <citation type="journal article" date="2020" name="Fungal Divers.">
        <title>Resolving the Mortierellaceae phylogeny through synthesis of multi-gene phylogenetics and phylogenomics.</title>
        <authorList>
            <person name="Vandepol N."/>
            <person name="Liber J."/>
            <person name="Desiro A."/>
            <person name="Na H."/>
            <person name="Kennedy M."/>
            <person name="Barry K."/>
            <person name="Grigoriev I.V."/>
            <person name="Miller A.N."/>
            <person name="O'Donnell K."/>
            <person name="Stajich J.E."/>
            <person name="Bonito G."/>
        </authorList>
    </citation>
    <scope>NUCLEOTIDE SEQUENCE</scope>
    <source>
        <strain evidence="1">MES-2147</strain>
    </source>
</reference>
<feature type="non-terminal residue" evidence="1">
    <location>
        <position position="1"/>
    </location>
</feature>
<evidence type="ECO:0000313" key="1">
    <source>
        <dbReference type="EMBL" id="KAF9915253.1"/>
    </source>
</evidence>
<dbReference type="EMBL" id="JAAAHW010012225">
    <property type="protein sequence ID" value="KAF9915253.1"/>
    <property type="molecule type" value="Genomic_DNA"/>
</dbReference>
<dbReference type="OrthoDB" id="2283943at2759"/>
<protein>
    <submittedName>
        <fullName evidence="1">Uncharacterized protein</fullName>
    </submittedName>
</protein>
<name>A0A9P6IHB6_9FUNG</name>